<comment type="similarity">
    <text evidence="2">Belongs to the PET117 family.</text>
</comment>
<comment type="subcellular location">
    <subcellularLocation>
        <location evidence="1">Mitochondrion</location>
    </subcellularLocation>
</comment>
<evidence type="ECO:0000256" key="5">
    <source>
        <dbReference type="SAM" id="SignalP"/>
    </source>
</evidence>
<dbReference type="GO" id="GO:0033617">
    <property type="term" value="P:mitochondrial respiratory chain complex IV assembly"/>
    <property type="evidence" value="ECO:0007669"/>
    <property type="project" value="TreeGrafter"/>
</dbReference>
<name>A0A2A3EQD2_APICC</name>
<dbReference type="EMBL" id="KZ288193">
    <property type="protein sequence ID" value="PBC34003.1"/>
    <property type="molecule type" value="Genomic_DNA"/>
</dbReference>
<organism evidence="6 7">
    <name type="scientific">Apis cerana cerana</name>
    <name type="common">Oriental honeybee</name>
    <dbReference type="NCBI Taxonomy" id="94128"/>
    <lineage>
        <taxon>Eukaryota</taxon>
        <taxon>Metazoa</taxon>
        <taxon>Ecdysozoa</taxon>
        <taxon>Arthropoda</taxon>
        <taxon>Hexapoda</taxon>
        <taxon>Insecta</taxon>
        <taxon>Pterygota</taxon>
        <taxon>Neoptera</taxon>
        <taxon>Endopterygota</taxon>
        <taxon>Hymenoptera</taxon>
        <taxon>Apocrita</taxon>
        <taxon>Aculeata</taxon>
        <taxon>Apoidea</taxon>
        <taxon>Anthophila</taxon>
        <taxon>Apidae</taxon>
        <taxon>Apis</taxon>
    </lineage>
</organism>
<evidence type="ECO:0000256" key="2">
    <source>
        <dbReference type="ARBA" id="ARBA00008197"/>
    </source>
</evidence>
<keyword evidence="7" id="KW-1185">Reference proteome</keyword>
<dbReference type="PANTHER" id="PTHR28163">
    <property type="entry name" value="PROTEIN PET117 HOMOLOG, MITOCHONDRIAL"/>
    <property type="match status" value="1"/>
</dbReference>
<dbReference type="Pfam" id="PF15786">
    <property type="entry name" value="PET117"/>
    <property type="match status" value="1"/>
</dbReference>
<dbReference type="STRING" id="94128.A0A2A3EQD2"/>
<dbReference type="AlphaFoldDB" id="A0A2A3EQD2"/>
<dbReference type="InterPro" id="IPR031568">
    <property type="entry name" value="Pet117"/>
</dbReference>
<dbReference type="PANTHER" id="PTHR28163:SF1">
    <property type="entry name" value="PROTEIN PET117 HOMOLOG, MITOCHONDRIAL"/>
    <property type="match status" value="1"/>
</dbReference>
<dbReference type="Proteomes" id="UP000242457">
    <property type="component" value="Unassembled WGS sequence"/>
</dbReference>
<protein>
    <submittedName>
        <fullName evidence="6">Cytochrome c oxidase assembly factor</fullName>
    </submittedName>
</protein>
<proteinExistence type="inferred from homology"/>
<gene>
    <name evidence="6" type="ORF">APICC_06465</name>
</gene>
<keyword evidence="3" id="KW-0809">Transit peptide</keyword>
<keyword evidence="4" id="KW-0496">Mitochondrion</keyword>
<evidence type="ECO:0000256" key="1">
    <source>
        <dbReference type="ARBA" id="ARBA00004173"/>
    </source>
</evidence>
<dbReference type="GO" id="GO:0005739">
    <property type="term" value="C:mitochondrion"/>
    <property type="evidence" value="ECO:0007669"/>
    <property type="project" value="UniProtKB-SubCell"/>
</dbReference>
<dbReference type="OrthoDB" id="76305at2759"/>
<sequence length="79" mass="9120">MSLPAKITFALCCATSASIIFYVHYQQEAESVQKQLEIGVERDIQRQERNKIKSLLKQQTQLADQLREPSKNEQNLQTL</sequence>
<evidence type="ECO:0000256" key="3">
    <source>
        <dbReference type="ARBA" id="ARBA00022946"/>
    </source>
</evidence>
<evidence type="ECO:0000256" key="4">
    <source>
        <dbReference type="ARBA" id="ARBA00023128"/>
    </source>
</evidence>
<evidence type="ECO:0000313" key="7">
    <source>
        <dbReference type="Proteomes" id="UP000242457"/>
    </source>
</evidence>
<feature type="chain" id="PRO_5013150081" evidence="5">
    <location>
        <begin position="18"/>
        <end position="79"/>
    </location>
</feature>
<keyword evidence="5" id="KW-0732">Signal</keyword>
<accession>A0A2A3EQD2</accession>
<evidence type="ECO:0000313" key="6">
    <source>
        <dbReference type="EMBL" id="PBC34003.1"/>
    </source>
</evidence>
<reference evidence="6 7" key="1">
    <citation type="submission" date="2014-07" db="EMBL/GenBank/DDBJ databases">
        <title>Genomic and transcriptomic analysis on Apis cerana provide comprehensive insights into honey bee biology.</title>
        <authorList>
            <person name="Diao Q."/>
            <person name="Sun L."/>
            <person name="Zheng H."/>
            <person name="Zheng H."/>
            <person name="Xu S."/>
            <person name="Wang S."/>
            <person name="Zeng Z."/>
            <person name="Hu F."/>
            <person name="Su S."/>
            <person name="Wu J."/>
        </authorList>
    </citation>
    <scope>NUCLEOTIDE SEQUENCE [LARGE SCALE GENOMIC DNA]</scope>
    <source>
        <tissue evidence="6">Pupae without intestine</tissue>
    </source>
</reference>
<feature type="signal peptide" evidence="5">
    <location>
        <begin position="1"/>
        <end position="17"/>
    </location>
</feature>